<evidence type="ECO:0000313" key="3">
    <source>
        <dbReference type="EMBL" id="PRY24998.1"/>
    </source>
</evidence>
<keyword evidence="1" id="KW-0732">Signal</keyword>
<dbReference type="Pfam" id="PF06863">
    <property type="entry name" value="DUF1254"/>
    <property type="match status" value="1"/>
</dbReference>
<dbReference type="AlphaFoldDB" id="A0A2T0RV34"/>
<feature type="chain" id="PRO_5015510792" evidence="1">
    <location>
        <begin position="22"/>
        <end position="342"/>
    </location>
</feature>
<evidence type="ECO:0000259" key="2">
    <source>
        <dbReference type="Pfam" id="PF06863"/>
    </source>
</evidence>
<sequence length="342" mass="37293">MKSRLVATAIAAAFLVGPASADGTEVTLENFTIAETDRYMTEHSAEHAVNTIRHARDPSGPDNQFVITENKDVLYSHAVVDTEGGVTITNPDWDYLTMIQIIDEAHYTLHVLYAGESVTLTPDDLTTGRYVFLNMRTGLKSTDDAGVAAAHAHQDGFVIEASSAEPYIPKGFDSESLDAVRASLVARAGEADKPELFFGRPEDVDPEMFLIATAKGWGGLPYKDAVYISTIVPEGASAEGACSAMTLPRPPLKYDEGAFFSVTTYSAESWIVEENFALNDRAAEANEDDSITFRYNCPGQPNNIDVQPGWTQVIRLYQPESAEAISAYVQRINAEVRVEPVE</sequence>
<dbReference type="RefSeq" id="WP_106203935.1">
    <property type="nucleotide sequence ID" value="NZ_PVTD01000002.1"/>
</dbReference>
<name>A0A2T0RV34_9RHOB</name>
<proteinExistence type="predicted"/>
<dbReference type="EMBL" id="PVTD01000002">
    <property type="protein sequence ID" value="PRY24998.1"/>
    <property type="molecule type" value="Genomic_DNA"/>
</dbReference>
<dbReference type="OrthoDB" id="9777345at2"/>
<dbReference type="SUPFAM" id="SSF160935">
    <property type="entry name" value="VPA0735-like"/>
    <property type="match status" value="1"/>
</dbReference>
<organism evidence="3 4">
    <name type="scientific">Aliiruegeria haliotis</name>
    <dbReference type="NCBI Taxonomy" id="1280846"/>
    <lineage>
        <taxon>Bacteria</taxon>
        <taxon>Pseudomonadati</taxon>
        <taxon>Pseudomonadota</taxon>
        <taxon>Alphaproteobacteria</taxon>
        <taxon>Rhodobacterales</taxon>
        <taxon>Roseobacteraceae</taxon>
        <taxon>Aliiruegeria</taxon>
    </lineage>
</organism>
<comment type="caution">
    <text evidence="3">The sequence shown here is derived from an EMBL/GenBank/DDBJ whole genome shotgun (WGS) entry which is preliminary data.</text>
</comment>
<reference evidence="3 4" key="1">
    <citation type="submission" date="2018-03" db="EMBL/GenBank/DDBJ databases">
        <title>Genomic Encyclopedia of Archaeal and Bacterial Type Strains, Phase II (KMG-II): from individual species to whole genera.</title>
        <authorList>
            <person name="Goeker M."/>
        </authorList>
    </citation>
    <scope>NUCLEOTIDE SEQUENCE [LARGE SCALE GENOMIC DNA]</scope>
    <source>
        <strain evidence="3 4">DSM 29328</strain>
    </source>
</reference>
<dbReference type="InterPro" id="IPR010679">
    <property type="entry name" value="DUF1254"/>
</dbReference>
<dbReference type="Gene3D" id="2.60.120.1600">
    <property type="match status" value="1"/>
</dbReference>
<gene>
    <name evidence="3" type="ORF">CLV78_102174</name>
</gene>
<accession>A0A2T0RV34</accession>
<keyword evidence="4" id="KW-1185">Reference proteome</keyword>
<dbReference type="Proteomes" id="UP000239480">
    <property type="component" value="Unassembled WGS sequence"/>
</dbReference>
<evidence type="ECO:0000256" key="1">
    <source>
        <dbReference type="SAM" id="SignalP"/>
    </source>
</evidence>
<feature type="domain" description="DUF1254" evidence="2">
    <location>
        <begin position="49"/>
        <end position="109"/>
    </location>
</feature>
<protein>
    <submittedName>
        <fullName evidence="3">Uncharacterized protein DUF1254</fullName>
    </submittedName>
</protein>
<feature type="signal peptide" evidence="1">
    <location>
        <begin position="1"/>
        <end position="21"/>
    </location>
</feature>
<evidence type="ECO:0000313" key="4">
    <source>
        <dbReference type="Proteomes" id="UP000239480"/>
    </source>
</evidence>